<gene>
    <name evidence="1" type="ORF">RGQ29_018478</name>
</gene>
<evidence type="ECO:0000313" key="2">
    <source>
        <dbReference type="Proteomes" id="UP001324115"/>
    </source>
</evidence>
<sequence length="58" mass="6570">MLLLQQVCREPLLWVPILARLSSTGASLQKEDSTGDLKNNQGLKVMIYLHLSKWVAVY</sequence>
<proteinExistence type="predicted"/>
<accession>A0AAN7FP27</accession>
<keyword evidence="2" id="KW-1185">Reference proteome</keyword>
<evidence type="ECO:0000313" key="1">
    <source>
        <dbReference type="EMBL" id="KAK4594781.1"/>
    </source>
</evidence>
<dbReference type="Proteomes" id="UP001324115">
    <property type="component" value="Unassembled WGS sequence"/>
</dbReference>
<dbReference type="AlphaFoldDB" id="A0AAN7FP27"/>
<protein>
    <submittedName>
        <fullName evidence="1">Uncharacterized protein</fullName>
    </submittedName>
</protein>
<reference evidence="1 2" key="1">
    <citation type="journal article" date="2023" name="G3 (Bethesda)">
        <title>A haplotype-resolved chromosome-scale genome for Quercus rubra L. provides insights into the genetics of adaptive traits for red oak species.</title>
        <authorList>
            <person name="Kapoor B."/>
            <person name="Jenkins J."/>
            <person name="Schmutz J."/>
            <person name="Zhebentyayeva T."/>
            <person name="Kuelheim C."/>
            <person name="Coggeshall M."/>
            <person name="Heim C."/>
            <person name="Lasky J.R."/>
            <person name="Leites L."/>
            <person name="Islam-Faridi N."/>
            <person name="Romero-Severson J."/>
            <person name="DeLeo V.L."/>
            <person name="Lucas S.M."/>
            <person name="Lazic D."/>
            <person name="Gailing O."/>
            <person name="Carlson J."/>
            <person name="Staton M."/>
        </authorList>
    </citation>
    <scope>NUCLEOTIDE SEQUENCE [LARGE SCALE GENOMIC DNA]</scope>
    <source>
        <strain evidence="1">Pseudo-F2</strain>
    </source>
</reference>
<name>A0AAN7FP27_QUERU</name>
<dbReference type="EMBL" id="JAXUIC010000004">
    <property type="protein sequence ID" value="KAK4594781.1"/>
    <property type="molecule type" value="Genomic_DNA"/>
</dbReference>
<comment type="caution">
    <text evidence="1">The sequence shown here is derived from an EMBL/GenBank/DDBJ whole genome shotgun (WGS) entry which is preliminary data.</text>
</comment>
<organism evidence="1 2">
    <name type="scientific">Quercus rubra</name>
    <name type="common">Northern red oak</name>
    <name type="synonym">Quercus borealis</name>
    <dbReference type="NCBI Taxonomy" id="3512"/>
    <lineage>
        <taxon>Eukaryota</taxon>
        <taxon>Viridiplantae</taxon>
        <taxon>Streptophyta</taxon>
        <taxon>Embryophyta</taxon>
        <taxon>Tracheophyta</taxon>
        <taxon>Spermatophyta</taxon>
        <taxon>Magnoliopsida</taxon>
        <taxon>eudicotyledons</taxon>
        <taxon>Gunneridae</taxon>
        <taxon>Pentapetalae</taxon>
        <taxon>rosids</taxon>
        <taxon>fabids</taxon>
        <taxon>Fagales</taxon>
        <taxon>Fagaceae</taxon>
        <taxon>Quercus</taxon>
    </lineage>
</organism>